<dbReference type="InterPro" id="IPR025395">
    <property type="entry name" value="Phage_tail_terminator-like"/>
</dbReference>
<proteinExistence type="predicted"/>
<sequence>MSLATWDIEMQAAARALLIATVAASTDTPRPAFAWEGEAFTPPTGPFIAESFRNDVTRLVSGARRNGRVEHRATFALVLRYPAAVGTKPARTMAGLVMKAFTPGTPLVRNGCSAHVTAVDPRPAIQEPDRFVLPLNIALSGFSNTEV</sequence>
<organism evidence="1">
    <name type="scientific">uncultured Pleomorphomonas sp</name>
    <dbReference type="NCBI Taxonomy" id="442121"/>
    <lineage>
        <taxon>Bacteria</taxon>
        <taxon>Pseudomonadati</taxon>
        <taxon>Pseudomonadota</taxon>
        <taxon>Alphaproteobacteria</taxon>
        <taxon>Hyphomicrobiales</taxon>
        <taxon>Pleomorphomonadaceae</taxon>
        <taxon>Pleomorphomonas</taxon>
        <taxon>environmental samples</taxon>
    </lineage>
</organism>
<gene>
    <name evidence="1" type="ORF">KL86PLE_100239</name>
</gene>
<dbReference type="EMBL" id="FMJD01000002">
    <property type="protein sequence ID" value="SCM71499.1"/>
    <property type="molecule type" value="Genomic_DNA"/>
</dbReference>
<reference evidence="1" key="1">
    <citation type="submission" date="2016-08" db="EMBL/GenBank/DDBJ databases">
        <authorList>
            <person name="Seilhamer J.J."/>
        </authorList>
    </citation>
    <scope>NUCLEOTIDE SEQUENCE</scope>
    <source>
        <strain evidence="1">86</strain>
    </source>
</reference>
<protein>
    <recommendedName>
        <fullName evidence="2">Tail terminator</fullName>
    </recommendedName>
</protein>
<dbReference type="Pfam" id="PF13554">
    <property type="entry name" value="Phage_tail_terminator_5"/>
    <property type="match status" value="1"/>
</dbReference>
<evidence type="ECO:0000313" key="1">
    <source>
        <dbReference type="EMBL" id="SCM71499.1"/>
    </source>
</evidence>
<accession>A0A212L2B5</accession>
<dbReference type="RefSeq" id="WP_288199042.1">
    <property type="nucleotide sequence ID" value="NZ_LT608334.1"/>
</dbReference>
<dbReference type="Gene3D" id="3.30.2000.20">
    <property type="match status" value="1"/>
</dbReference>
<name>A0A212L2B5_9HYPH</name>
<evidence type="ECO:0008006" key="2">
    <source>
        <dbReference type="Google" id="ProtNLM"/>
    </source>
</evidence>
<dbReference type="AlphaFoldDB" id="A0A212L2B5"/>